<dbReference type="RefSeq" id="WP_088729224.1">
    <property type="nucleotide sequence ID" value="NZ_CAWNHI010000001.1"/>
</dbReference>
<evidence type="ECO:0000313" key="1">
    <source>
        <dbReference type="EMBL" id="ASU23323.1"/>
    </source>
</evidence>
<protein>
    <submittedName>
        <fullName evidence="1">Uncharacterized protein</fullName>
    </submittedName>
</protein>
<dbReference type="KEGG" id="vqi:CCZ37_12305"/>
<evidence type="ECO:0000313" key="2">
    <source>
        <dbReference type="Proteomes" id="UP000215148"/>
    </source>
</evidence>
<dbReference type="Proteomes" id="UP000215148">
    <property type="component" value="Chromosome 1"/>
</dbReference>
<gene>
    <name evidence="1" type="ORF">CCZ37_12305</name>
</gene>
<dbReference type="AlphaFoldDB" id="A0A223N0M9"/>
<name>A0A223N0M9_9VIBR</name>
<sequence length="217" mass="25150">MTVYKEKLKCGAEVVWSVPLSGFGHVADEQPLPYIHFNGIELTPRYGGEEALTSSSIQSLPLPYGKLKKKWPIQQRLFNLTRKKINIYWRNLFTTFCKKDNTFYFLEQLNFTGNKNGFIGISPLLVFSRSFKFSNNGIAVNDKIKFLKSIEFEYLHISPYAEFLESNCEINVNLDINHEKVISSSTGKAIWKSNMLNNAKFKAGEEISWQYQYQIKY</sequence>
<dbReference type="EMBL" id="CP022741">
    <property type="protein sequence ID" value="ASU23323.1"/>
    <property type="molecule type" value="Genomic_DNA"/>
</dbReference>
<accession>A0A223N0M9</accession>
<organism evidence="1 2">
    <name type="scientific">Vibrio qinghaiensis</name>
    <dbReference type="NCBI Taxonomy" id="2025808"/>
    <lineage>
        <taxon>Bacteria</taxon>
        <taxon>Pseudomonadati</taxon>
        <taxon>Pseudomonadota</taxon>
        <taxon>Gammaproteobacteria</taxon>
        <taxon>Vibrionales</taxon>
        <taxon>Vibrionaceae</taxon>
        <taxon>Vibrio</taxon>
    </lineage>
</organism>
<keyword evidence="2" id="KW-1185">Reference proteome</keyword>
<reference evidence="1 2" key="1">
    <citation type="submission" date="2017-08" db="EMBL/GenBank/DDBJ databases">
        <title>The Vibrio qinghaiensis sp.-Q67 is a luminous bacteria isolated firstly from Qinghai lake, Qinghai province, China, which has been proved to be very sensitive to detect environmental and food pollutants. Therefore, complete genome analysis of V. qinghaiensis sp.-Q67 highlights the potential application of this strain on detection of hazards in the contaminated environments.</title>
        <authorList>
            <person name="Gong L."/>
        </authorList>
    </citation>
    <scope>NUCLEOTIDE SEQUENCE [LARGE SCALE GENOMIC DNA]</scope>
    <source>
        <strain evidence="1 2">Q67</strain>
    </source>
</reference>
<proteinExistence type="predicted"/>